<sequence>MNPLQPRVSHQFDAFASHPELDDIDVGDFDWSDPSAFLNMMTPAGMAPPTMMQPADVRREAKEKSTQLFADFHLLRSILERHETTIQKRWTKKTRTQKLAILLAAWPSMPTTHRPDFAAFRKNAPGTSGLTPQLRGSYVWPYINQEDLLRSKTLLLLLKARGRNHPSVFAAADGDAMHIGMVSRAVVPIFLNEHVFMLNGITRDTDYGRLLGWDEHPDAFDWMSSRKQFLPGEGLLILEAQARVLAFLVACCRSILHEIPGEDLRNDALYPTQPEPVLKDSTATAGLAASLTVLAEEAPYRVPERLDLDKIEALLAARKEAAEGHVLALREDPGYFADHLNEMREHRQEMIKDVAGNVHPTLKPPRQGLLWCRVIGEVAVQAYFQLELYTELHKQAQHLRKLQRQYADKILPLEDLPEPYLAALLKFRHYLNQIAKGPMNQLKNTFAASPPMRSYFVREVPISADSSKISTMSRPGVKMDPIIGQLVWLLQTLWEDGQNLFLCRLPAVVDELDRLLTIEQRARELVSPYIASMISELSIVGECLRQIDIYQPWANGFQHALVDREDAIKRNFAEHTQSHARVLAALRDENIAAIRAYGDPSDNKFSYPVGKRRSKAVSDSLRSAEHHLDIFWAKADGLVRARAGNQDGSAMQRLLAQPRLLQRTPEWVEPPPKAPKEAGSGADALAGSLAAVHVHSGPPPSSSRKDVLAEAAARSAKAKAKTRGQARGQHVANTDDNDTDTGTQPPVPDVQPRIAVDARALKVLRILFFDPAANTTPGEVAWLDFLHALQATGFVAQKLYGSVWHFQPMTLDVERSIQFHEPHPRGKIPFATARRHGRRLNRAYGWHGGVFLLKEKAAGV</sequence>
<dbReference type="VEuPathDB" id="FungiDB:F503_08670"/>
<dbReference type="PANTHER" id="PTHR40788">
    <property type="entry name" value="CLR5 DOMAIN-CONTAINING PROTEIN-RELATED"/>
    <property type="match status" value="1"/>
</dbReference>
<protein>
    <submittedName>
        <fullName evidence="2">Uncharacterized protein</fullName>
    </submittedName>
</protein>
<dbReference type="EMBL" id="KE148171">
    <property type="protein sequence ID" value="EPE03056.1"/>
    <property type="molecule type" value="Genomic_DNA"/>
</dbReference>
<accession>S3BUE4</accession>
<evidence type="ECO:0000313" key="3">
    <source>
        <dbReference type="Proteomes" id="UP000016923"/>
    </source>
</evidence>
<proteinExistence type="predicted"/>
<dbReference type="AlphaFoldDB" id="S3BUE4"/>
<keyword evidence="3" id="KW-1185">Reference proteome</keyword>
<dbReference type="HOGENOM" id="CLU_019062_0_0_1"/>
<feature type="region of interest" description="Disordered" evidence="1">
    <location>
        <begin position="662"/>
        <end position="681"/>
    </location>
</feature>
<gene>
    <name evidence="2" type="ORF">F503_08670</name>
</gene>
<evidence type="ECO:0000313" key="2">
    <source>
        <dbReference type="EMBL" id="EPE03056.1"/>
    </source>
</evidence>
<dbReference type="OrthoDB" id="2922289at2759"/>
<reference evidence="2 3" key="1">
    <citation type="journal article" date="2013" name="BMC Genomics">
        <title>The genome and transcriptome of the pine saprophyte Ophiostoma piceae, and a comparison with the bark beetle-associated pine pathogen Grosmannia clavigera.</title>
        <authorList>
            <person name="Haridas S."/>
            <person name="Wang Y."/>
            <person name="Lim L."/>
            <person name="Massoumi Alamouti S."/>
            <person name="Jackman S."/>
            <person name="Docking R."/>
            <person name="Robertson G."/>
            <person name="Birol I."/>
            <person name="Bohlmann J."/>
            <person name="Breuil C."/>
        </authorList>
    </citation>
    <scope>NUCLEOTIDE SEQUENCE [LARGE SCALE GENOMIC DNA]</scope>
    <source>
        <strain evidence="2 3">UAMH 11346</strain>
    </source>
</reference>
<evidence type="ECO:0000256" key="1">
    <source>
        <dbReference type="SAM" id="MobiDB-lite"/>
    </source>
</evidence>
<name>S3BUE4_OPHP1</name>
<feature type="region of interest" description="Disordered" evidence="1">
    <location>
        <begin position="692"/>
        <end position="751"/>
    </location>
</feature>
<dbReference type="Proteomes" id="UP000016923">
    <property type="component" value="Unassembled WGS sequence"/>
</dbReference>
<dbReference type="PANTHER" id="PTHR40788:SF2">
    <property type="entry name" value="CLR5 DOMAIN-CONTAINING PROTEIN"/>
    <property type="match status" value="1"/>
</dbReference>
<dbReference type="eggNOG" id="ENOG502QUCG">
    <property type="taxonomic scope" value="Eukaryota"/>
</dbReference>
<dbReference type="OMA" id="WLLQTLW"/>
<organism evidence="2 3">
    <name type="scientific">Ophiostoma piceae (strain UAMH 11346)</name>
    <name type="common">Sap stain fungus</name>
    <dbReference type="NCBI Taxonomy" id="1262450"/>
    <lineage>
        <taxon>Eukaryota</taxon>
        <taxon>Fungi</taxon>
        <taxon>Dikarya</taxon>
        <taxon>Ascomycota</taxon>
        <taxon>Pezizomycotina</taxon>
        <taxon>Sordariomycetes</taxon>
        <taxon>Sordariomycetidae</taxon>
        <taxon>Ophiostomatales</taxon>
        <taxon>Ophiostomataceae</taxon>
        <taxon>Ophiostoma</taxon>
    </lineage>
</organism>
<dbReference type="STRING" id="1262450.S3BUE4"/>